<dbReference type="SUPFAM" id="SSF81383">
    <property type="entry name" value="F-box domain"/>
    <property type="match status" value="2"/>
</dbReference>
<accession>A0ABQ7MJI6</accession>
<dbReference type="InterPro" id="IPR017451">
    <property type="entry name" value="F-box-assoc_interact_dom"/>
</dbReference>
<sequence>MANQEKLPWDLTEEILSCVPPESLVRFRTVSKQWNALLSDKTFIKKHKTKMTYRFILATKSKIYSVSVNPKIEVHDLMLDVPDLEPHALPRRLMDCDGLLLCDMGKRGMVSNPWLKQTRRVEHEGNHQSFDFSGIGYDDDNGYKTLGTHRTELDPTKTFWKTLDFSSDAWKEQRGVMKSSGSSSSPSTTEEGTTVITFHSTSGVSLNGTWYRVASYNETKYSYFIVNFDFTKETFNQFCDLPCEDNKHDDALVLRVFIGDRFSLLKQSHLTKKIQIWVTKNKIHKRGGRDVEWMNFMEVSIPNLPDLVQPSYFINDKRLVVCSCDTDGQALIYVVGNNNLISKTKIDLVADFWPSHCSLIPSLVSVPGENKKYFSVRIVNMKRLQRLMKHNKNPIMENKEKLPWELVEEILSRVPPKPLVRFRTVCKRWNTLFDDNTFINNHKMTFRFIVVTKSKVYSVSLNPEIEVSELTLDIPGLNNQKPNDLVDCNGLLLCGMKEGAVVCNPWSGQIRCIKAEVSQSSLEYRGLGYDGNRIGKKIVYETLAFYLNTISSTTAWRIDDLGTDTWKQVLKEVKDETPPQNLFYMHSTRGVSLNGNLFWVAYYQSHRSLLLVVSFDFGSGKYFNFCGLPCVENDHSDALVLRVFRGDRFSLLKQCHVTKRIQIWVAKDKIDNGHSRDVKWMSFMEVSIPDLPYLVQKQSYPQPSYFIDDKRDKRLVVCSCDVNGRAWIYVVGESKLISKTRLDFVVDPWPLHCTCFPSLVMVGGCPREDKEKKKKQNYVCVDSLHPTLLFFPFFPNQLFPITTSVPKDDHLSCRHITRESILDVNL</sequence>
<dbReference type="Proteomes" id="UP000823674">
    <property type="component" value="Chromosome A05"/>
</dbReference>
<dbReference type="InterPro" id="IPR001810">
    <property type="entry name" value="F-box_dom"/>
</dbReference>
<dbReference type="InterPro" id="IPR036047">
    <property type="entry name" value="F-box-like_dom_sf"/>
</dbReference>
<feature type="domain" description="F-box" evidence="1">
    <location>
        <begin position="1"/>
        <end position="47"/>
    </location>
</feature>
<protein>
    <recommendedName>
        <fullName evidence="1">F-box domain-containing protein</fullName>
    </recommendedName>
</protein>
<keyword evidence="3" id="KW-1185">Reference proteome</keyword>
<evidence type="ECO:0000313" key="3">
    <source>
        <dbReference type="Proteomes" id="UP000823674"/>
    </source>
</evidence>
<dbReference type="Pfam" id="PF00646">
    <property type="entry name" value="F-box"/>
    <property type="match status" value="2"/>
</dbReference>
<dbReference type="InterPro" id="IPR006527">
    <property type="entry name" value="F-box-assoc_dom_typ1"/>
</dbReference>
<feature type="domain" description="F-box" evidence="1">
    <location>
        <begin position="396"/>
        <end position="442"/>
    </location>
</feature>
<dbReference type="Gene3D" id="1.20.1280.50">
    <property type="match status" value="2"/>
</dbReference>
<reference evidence="2 3" key="1">
    <citation type="submission" date="2021-03" db="EMBL/GenBank/DDBJ databases">
        <authorList>
            <person name="King G.J."/>
            <person name="Bancroft I."/>
            <person name="Baten A."/>
            <person name="Bloomfield J."/>
            <person name="Borpatragohain P."/>
            <person name="He Z."/>
            <person name="Irish N."/>
            <person name="Irwin J."/>
            <person name="Liu K."/>
            <person name="Mauleon R.P."/>
            <person name="Moore J."/>
            <person name="Morris R."/>
            <person name="Ostergaard L."/>
            <person name="Wang B."/>
            <person name="Wells R."/>
        </authorList>
    </citation>
    <scope>NUCLEOTIDE SEQUENCE [LARGE SCALE GENOMIC DNA]</scope>
    <source>
        <strain evidence="2">R-o-18</strain>
        <tissue evidence="2">Leaf</tissue>
    </source>
</reference>
<comment type="caution">
    <text evidence="2">The sequence shown here is derived from an EMBL/GenBank/DDBJ whole genome shotgun (WGS) entry which is preliminary data.</text>
</comment>
<dbReference type="EMBL" id="JADBGQ010000005">
    <property type="protein sequence ID" value="KAG5398896.1"/>
    <property type="molecule type" value="Genomic_DNA"/>
</dbReference>
<dbReference type="PANTHER" id="PTHR31672:SF13">
    <property type="entry name" value="F-BOX PROTEIN CPR30-LIKE"/>
    <property type="match status" value="1"/>
</dbReference>
<dbReference type="InterPro" id="IPR050796">
    <property type="entry name" value="SCF_F-box_component"/>
</dbReference>
<dbReference type="SMART" id="SM00256">
    <property type="entry name" value="FBOX"/>
    <property type="match status" value="2"/>
</dbReference>
<proteinExistence type="predicted"/>
<dbReference type="CDD" id="cd22157">
    <property type="entry name" value="F-box_AtFBW1-like"/>
    <property type="match status" value="2"/>
</dbReference>
<dbReference type="NCBIfam" id="TIGR01640">
    <property type="entry name" value="F_box_assoc_1"/>
    <property type="match status" value="2"/>
</dbReference>
<dbReference type="Pfam" id="PF07734">
    <property type="entry name" value="FBA_1"/>
    <property type="match status" value="2"/>
</dbReference>
<dbReference type="PANTHER" id="PTHR31672">
    <property type="entry name" value="BNACNNG10540D PROTEIN"/>
    <property type="match status" value="1"/>
</dbReference>
<gene>
    <name evidence="2" type="primary">A05p048810.1_BraROA</name>
    <name evidence="2" type="ORF">IGI04_020710</name>
</gene>
<name>A0ABQ7MJI6_BRACM</name>
<evidence type="ECO:0000259" key="1">
    <source>
        <dbReference type="PROSITE" id="PS50181"/>
    </source>
</evidence>
<evidence type="ECO:0000313" key="2">
    <source>
        <dbReference type="EMBL" id="KAG5398896.1"/>
    </source>
</evidence>
<organism evidence="2 3">
    <name type="scientific">Brassica rapa subsp. trilocularis</name>
    <dbReference type="NCBI Taxonomy" id="1813537"/>
    <lineage>
        <taxon>Eukaryota</taxon>
        <taxon>Viridiplantae</taxon>
        <taxon>Streptophyta</taxon>
        <taxon>Embryophyta</taxon>
        <taxon>Tracheophyta</taxon>
        <taxon>Spermatophyta</taxon>
        <taxon>Magnoliopsida</taxon>
        <taxon>eudicotyledons</taxon>
        <taxon>Gunneridae</taxon>
        <taxon>Pentapetalae</taxon>
        <taxon>rosids</taxon>
        <taxon>malvids</taxon>
        <taxon>Brassicales</taxon>
        <taxon>Brassicaceae</taxon>
        <taxon>Brassiceae</taxon>
        <taxon>Brassica</taxon>
    </lineage>
</organism>
<dbReference type="PROSITE" id="PS50181">
    <property type="entry name" value="FBOX"/>
    <property type="match status" value="2"/>
</dbReference>